<dbReference type="EMBL" id="NQXA01000026">
    <property type="protein sequence ID" value="PHQ27856.1"/>
    <property type="molecule type" value="Genomic_DNA"/>
</dbReference>
<accession>A0A2G1VM60</accession>
<gene>
    <name evidence="1" type="ORF">CJ305_17785</name>
</gene>
<dbReference type="Proteomes" id="UP000229433">
    <property type="component" value="Unassembled WGS sequence"/>
</dbReference>
<keyword evidence="2" id="KW-1185">Reference proteome</keyword>
<reference evidence="1 2" key="1">
    <citation type="submission" date="2017-08" db="EMBL/GenBank/DDBJ databases">
        <title>The whole genome shortgun sequences of strain Leeuwenhoekiella nanhaiensis G18 from the South China Sea.</title>
        <authorList>
            <person name="Liu Q."/>
        </authorList>
    </citation>
    <scope>NUCLEOTIDE SEQUENCE [LARGE SCALE GENOMIC DNA]</scope>
    <source>
        <strain evidence="1 2">G18</strain>
    </source>
</reference>
<proteinExistence type="predicted"/>
<sequence length="376" mass="43345">MAISFITSLPKDQVLNAYNNNVIEFSSDVEKPNIKAIITIGSLNFESTPSPADEYYFNFKSIIQALINANYFQDLIEPENENTMVYPDATLYQEITADLSVEFDDGTTDDQSINLAFIKAVDQEEAYKRNTINQINNQIALLLPFIPDSNQDYHATYFEGYPFDVAIYSDADRAITINNRATGISAEFQINKGVNRLFLSDGDNNFSVDEIVPLQPGINKLDFYIGETSKVTLHLTKADSICGSYYKWFNDQGGWSYFLFHKYDETVNTKSTESFFQDFKNLNNSDDRFFDLGLEVEYSDKYFTEGISQNEMALIKSLMESPKVYRYLNKQFQTGKRTDWITEKIKPGKLRTFNRIRNTYDVVIEIERPKQNRIVL</sequence>
<organism evidence="1 2">
    <name type="scientific">Leeuwenhoekiella nanhaiensis</name>
    <dbReference type="NCBI Taxonomy" id="1655491"/>
    <lineage>
        <taxon>Bacteria</taxon>
        <taxon>Pseudomonadati</taxon>
        <taxon>Bacteroidota</taxon>
        <taxon>Flavobacteriia</taxon>
        <taxon>Flavobacteriales</taxon>
        <taxon>Flavobacteriaceae</taxon>
        <taxon>Leeuwenhoekiella</taxon>
    </lineage>
</organism>
<comment type="caution">
    <text evidence="1">The sequence shown here is derived from an EMBL/GenBank/DDBJ whole genome shotgun (WGS) entry which is preliminary data.</text>
</comment>
<dbReference type="AlphaFoldDB" id="A0A2G1VM60"/>
<name>A0A2G1VM60_9FLAO</name>
<evidence type="ECO:0000313" key="1">
    <source>
        <dbReference type="EMBL" id="PHQ27856.1"/>
    </source>
</evidence>
<protein>
    <submittedName>
        <fullName evidence="1">Uncharacterized protein</fullName>
    </submittedName>
</protein>
<dbReference type="RefSeq" id="WP_099647653.1">
    <property type="nucleotide sequence ID" value="NZ_KZ319306.1"/>
</dbReference>
<dbReference type="OrthoDB" id="1302475at2"/>
<evidence type="ECO:0000313" key="2">
    <source>
        <dbReference type="Proteomes" id="UP000229433"/>
    </source>
</evidence>